<feature type="transmembrane region" description="Helical" evidence="1">
    <location>
        <begin position="12"/>
        <end position="32"/>
    </location>
</feature>
<keyword evidence="1" id="KW-0812">Transmembrane</keyword>
<organism evidence="2 3">
    <name type="scientific">Flavobacterium hungaricum</name>
    <dbReference type="NCBI Taxonomy" id="2082725"/>
    <lineage>
        <taxon>Bacteria</taxon>
        <taxon>Pseudomonadati</taxon>
        <taxon>Bacteroidota</taxon>
        <taxon>Flavobacteriia</taxon>
        <taxon>Flavobacteriales</taxon>
        <taxon>Flavobacteriaceae</taxon>
        <taxon>Flavobacterium</taxon>
    </lineage>
</organism>
<keyword evidence="1" id="KW-0472">Membrane</keyword>
<keyword evidence="3" id="KW-1185">Reference proteome</keyword>
<reference evidence="2 3" key="1">
    <citation type="submission" date="2018-07" db="EMBL/GenBank/DDBJ databases">
        <title>Genome assembly of strain KB82.</title>
        <authorList>
            <person name="Kukolya J."/>
            <person name="Horvath B."/>
            <person name="Nagy I."/>
            <person name="Toth A."/>
        </authorList>
    </citation>
    <scope>NUCLEOTIDE SEQUENCE [LARGE SCALE GENOMIC DNA]</scope>
    <source>
        <strain evidence="2 3">Kb82</strain>
    </source>
</reference>
<sequence length="189" mass="21889">MKLSTDIKYFTIKQNAVFLLVSLFLVWIWMFIASKYDRENDRGLMTSFGYTIILCFILVKFFAQQKSGQYLATFFHLVVGWFAVFLLTLTLGSVISIIIKASWAWFLVPLFSTTVLLYFILRRLFSFADNFIAFWVLFTLPILTAVTLKLLPFYDDIIKYELGIGFPISIYLSSVFIAIAILCKKPSEE</sequence>
<comment type="caution">
    <text evidence="2">The sequence shown here is derived from an EMBL/GenBank/DDBJ whole genome shotgun (WGS) entry which is preliminary data.</text>
</comment>
<name>A0ABR9TRC1_9FLAO</name>
<protein>
    <submittedName>
        <fullName evidence="2">Uncharacterized protein</fullName>
    </submittedName>
</protein>
<feature type="transmembrane region" description="Helical" evidence="1">
    <location>
        <begin position="164"/>
        <end position="183"/>
    </location>
</feature>
<dbReference type="EMBL" id="PRDM01000005">
    <property type="protein sequence ID" value="MBE8727314.1"/>
    <property type="molecule type" value="Genomic_DNA"/>
</dbReference>
<dbReference type="RefSeq" id="WP_194140479.1">
    <property type="nucleotide sequence ID" value="NZ_PRDM01000005.1"/>
</dbReference>
<feature type="transmembrane region" description="Helical" evidence="1">
    <location>
        <begin position="103"/>
        <end position="121"/>
    </location>
</feature>
<proteinExistence type="predicted"/>
<feature type="transmembrane region" description="Helical" evidence="1">
    <location>
        <begin position="133"/>
        <end position="152"/>
    </location>
</feature>
<evidence type="ECO:0000313" key="3">
    <source>
        <dbReference type="Proteomes" id="UP000640614"/>
    </source>
</evidence>
<dbReference type="Proteomes" id="UP000640614">
    <property type="component" value="Unassembled WGS sequence"/>
</dbReference>
<gene>
    <name evidence="2" type="ORF">C4F50_20565</name>
</gene>
<keyword evidence="1" id="KW-1133">Transmembrane helix</keyword>
<evidence type="ECO:0000313" key="2">
    <source>
        <dbReference type="EMBL" id="MBE8727314.1"/>
    </source>
</evidence>
<accession>A0ABR9TRC1</accession>
<evidence type="ECO:0000256" key="1">
    <source>
        <dbReference type="SAM" id="Phobius"/>
    </source>
</evidence>
<feature type="transmembrane region" description="Helical" evidence="1">
    <location>
        <begin position="44"/>
        <end position="62"/>
    </location>
</feature>
<feature type="transmembrane region" description="Helical" evidence="1">
    <location>
        <begin position="74"/>
        <end position="97"/>
    </location>
</feature>